<feature type="region of interest" description="Disordered" evidence="1">
    <location>
        <begin position="1"/>
        <end position="27"/>
    </location>
</feature>
<reference evidence="2" key="1">
    <citation type="submission" date="2020-05" db="EMBL/GenBank/DDBJ databases">
        <authorList>
            <person name="Chiriac C."/>
            <person name="Salcher M."/>
            <person name="Ghai R."/>
            <person name="Kavagutti S V."/>
        </authorList>
    </citation>
    <scope>NUCLEOTIDE SEQUENCE</scope>
</reference>
<evidence type="ECO:0000313" key="2">
    <source>
        <dbReference type="EMBL" id="CAB5221882.1"/>
    </source>
</evidence>
<accession>A0A6J7WYT9</accession>
<feature type="compositionally biased region" description="Polar residues" evidence="1">
    <location>
        <begin position="1"/>
        <end position="12"/>
    </location>
</feature>
<proteinExistence type="predicted"/>
<dbReference type="EMBL" id="LR798295">
    <property type="protein sequence ID" value="CAB5221882.1"/>
    <property type="molecule type" value="Genomic_DNA"/>
</dbReference>
<name>A0A6J7WYT9_9CAUD</name>
<gene>
    <name evidence="2" type="ORF">UFOVP359_116</name>
</gene>
<organism evidence="2">
    <name type="scientific">uncultured Caudovirales phage</name>
    <dbReference type="NCBI Taxonomy" id="2100421"/>
    <lineage>
        <taxon>Viruses</taxon>
        <taxon>Duplodnaviria</taxon>
        <taxon>Heunggongvirae</taxon>
        <taxon>Uroviricota</taxon>
        <taxon>Caudoviricetes</taxon>
        <taxon>Peduoviridae</taxon>
        <taxon>Maltschvirus</taxon>
        <taxon>Maltschvirus maltsch</taxon>
    </lineage>
</organism>
<protein>
    <submittedName>
        <fullName evidence="2">Uncharacterized protein</fullName>
    </submittedName>
</protein>
<sequence>MGIFGISSSGTPNDFEDDFLTDPAGPGGFEGAEDGSRWFSLRGIWSIVSGKAKTTSVASSYPIASIYSIPDSPLDQDVVITLRGTTPGSGAALWISDNNNWWAVTTGVDAAENCQCDTCAQCATLPQDTPCTTGFCSTPGNCINGPCNTVQNQNFNPGNPNFAPGGWNAATGGGTPGGGNATGVWNAYTGGGNANNYNCNAWNTGNCNPQTCRIFDPPVAVGGGTCRTWRNAPLPRNCIAWNTQNFVRPCSAWNTCDVTGNRFCRASSIASWNPRTGNNQNFNPSFTNPFTGNNQNVDFTGTNPATGTGVWNVCTGGFCSGAYNCAAYTCTAWSCVTFTNVSCNCQTCFPSYVRVIKSVAGTVTELTKWVVSSLGTQLVNSMRITTSGAQITVEPYANADLTSKIGSDLVYTPTGVTLTSIYGIIVEPSPTSQGSEIDEITIEKI</sequence>
<evidence type="ECO:0000256" key="1">
    <source>
        <dbReference type="SAM" id="MobiDB-lite"/>
    </source>
</evidence>